<gene>
    <name evidence="2" type="ORF">SHEWBE_3318</name>
</gene>
<evidence type="ECO:0000313" key="2">
    <source>
        <dbReference type="EMBL" id="SQH77281.1"/>
    </source>
</evidence>
<dbReference type="OrthoDB" id="9816400at2"/>
<dbReference type="KEGG" id="sbk:SHEWBE_3318"/>
<keyword evidence="1" id="KW-0732">Signal</keyword>
<sequence>MKLNKGLFFTALLIATSGSNAQDIVIPKETGYNFLEVNNVNPNISTLTTDLFGDQIDYNTGSVNFTQTDIELQGNFNIPVRLTRRLSDPDSWYKESLEMGTWSVDIPHVRSAFISRNGDHKNAYWAEGLACSKPLNTNEDFYTTTWNGVTGKHLTYVASRQQYWNGDSIYIPGHGSTKITQKDGAKTNNKQWKIECLSNSSNEGFKVTLTNGHTYYFEKYRAVKSNKKILPTPIVNSRDQCTRHCAAPTIDDGEPSIPHVEYDYYSAFLLATKITDVHGNWVKYSYNPEGIVNKIYSSDGREINFTIENDRIKTATANNQTWDYHYDGLLPLFLDRVTKPDRKYWLFDYNQTSGDSVFHKLNLGYHTQYPVPGYACTAGLTHQRLFVEQRHAFKQVILI</sequence>
<dbReference type="Proteomes" id="UP000250123">
    <property type="component" value="Chromosome SHEWBE"/>
</dbReference>
<evidence type="ECO:0000313" key="3">
    <source>
        <dbReference type="Proteomes" id="UP000250123"/>
    </source>
</evidence>
<evidence type="ECO:0008006" key="4">
    <source>
        <dbReference type="Google" id="ProtNLM"/>
    </source>
</evidence>
<organism evidence="2 3">
    <name type="scientific">Shewanella benthica</name>
    <dbReference type="NCBI Taxonomy" id="43661"/>
    <lineage>
        <taxon>Bacteria</taxon>
        <taxon>Pseudomonadati</taxon>
        <taxon>Pseudomonadota</taxon>
        <taxon>Gammaproteobacteria</taxon>
        <taxon>Alteromonadales</taxon>
        <taxon>Shewanellaceae</taxon>
        <taxon>Shewanella</taxon>
    </lineage>
</organism>
<dbReference type="EMBL" id="LS483452">
    <property type="protein sequence ID" value="SQH77281.1"/>
    <property type="molecule type" value="Genomic_DNA"/>
</dbReference>
<dbReference type="RefSeq" id="WP_112353222.1">
    <property type="nucleotide sequence ID" value="NZ_LS483452.1"/>
</dbReference>
<reference evidence="3" key="1">
    <citation type="submission" date="2018-06" db="EMBL/GenBank/DDBJ databases">
        <authorList>
            <person name="Cea G.-C."/>
            <person name="William W."/>
        </authorList>
    </citation>
    <scope>NUCLEOTIDE SEQUENCE [LARGE SCALE GENOMIC DNA]</scope>
    <source>
        <strain evidence="3">DB21MT-2</strain>
    </source>
</reference>
<feature type="chain" id="PRO_5016242968" description="YD repeat protein" evidence="1">
    <location>
        <begin position="22"/>
        <end position="399"/>
    </location>
</feature>
<evidence type="ECO:0000256" key="1">
    <source>
        <dbReference type="SAM" id="SignalP"/>
    </source>
</evidence>
<dbReference type="AlphaFoldDB" id="A0A330M4S8"/>
<name>A0A330M4S8_9GAMM</name>
<protein>
    <recommendedName>
        <fullName evidence="4">YD repeat protein</fullName>
    </recommendedName>
</protein>
<accession>A0A330M4S8</accession>
<proteinExistence type="predicted"/>
<feature type="signal peptide" evidence="1">
    <location>
        <begin position="1"/>
        <end position="21"/>
    </location>
</feature>